<organism evidence="4">
    <name type="scientific">Chromera velia CCMP2878</name>
    <dbReference type="NCBI Taxonomy" id="1169474"/>
    <lineage>
        <taxon>Eukaryota</taxon>
        <taxon>Sar</taxon>
        <taxon>Alveolata</taxon>
        <taxon>Colpodellida</taxon>
        <taxon>Chromeraceae</taxon>
        <taxon>Chromera</taxon>
    </lineage>
</organism>
<name>A0A0G4HN55_9ALVE</name>
<evidence type="ECO:0000256" key="1">
    <source>
        <dbReference type="ARBA" id="ARBA00005560"/>
    </source>
</evidence>
<dbReference type="SUPFAM" id="SSF55945">
    <property type="entry name" value="TATA-box binding protein-like"/>
    <property type="match status" value="2"/>
</dbReference>
<dbReference type="InterPro" id="IPR012295">
    <property type="entry name" value="TBP_dom_sf"/>
</dbReference>
<dbReference type="VEuPathDB" id="CryptoDB:Cvel_1171"/>
<keyword evidence="2" id="KW-0238">DNA-binding</keyword>
<evidence type="ECO:0000313" key="4">
    <source>
        <dbReference type="EMBL" id="CEM45603.1"/>
    </source>
</evidence>
<accession>A0A0G4HN55</accession>
<sequence length="246" mass="27400">MDDEIGQELELAEREEHEFAGERDPTRVYPHNLGARCDLNPPCDIELADVAKCFINSDFRASKQVVKIQTGGKKYVHINIYRGGQINVAGYVDMEKAQVLCKQVAKRIKDKLNVPIRFSNFSVSSVMGVGDVGVPVNLNLLAGKSTRWKAQYDTTFFSGVKLTVPVKRTDLKTQSALNAFDAHFKAKAAKFEKLEDFHVDVRVSAFTSGKANVAGGVHPEVLQAAWTKISPHIKMFERRNPMAHRG</sequence>
<dbReference type="GO" id="GO:0006352">
    <property type="term" value="P:DNA-templated transcription initiation"/>
    <property type="evidence" value="ECO:0007669"/>
    <property type="project" value="InterPro"/>
</dbReference>
<dbReference type="EMBL" id="CDMZ01003229">
    <property type="protein sequence ID" value="CEM45603.1"/>
    <property type="molecule type" value="Genomic_DNA"/>
</dbReference>
<evidence type="ECO:0000256" key="2">
    <source>
        <dbReference type="ARBA" id="ARBA00023125"/>
    </source>
</evidence>
<keyword evidence="3" id="KW-0804">Transcription</keyword>
<dbReference type="AlphaFoldDB" id="A0A0G4HN55"/>
<protein>
    <submittedName>
        <fullName evidence="4">Uncharacterized protein</fullName>
    </submittedName>
</protein>
<dbReference type="Gene3D" id="3.30.310.10">
    <property type="entry name" value="TATA-Binding Protein"/>
    <property type="match status" value="2"/>
</dbReference>
<evidence type="ECO:0000256" key="3">
    <source>
        <dbReference type="ARBA" id="ARBA00023163"/>
    </source>
</evidence>
<proteinExistence type="inferred from homology"/>
<reference evidence="4" key="1">
    <citation type="submission" date="2014-11" db="EMBL/GenBank/DDBJ databases">
        <authorList>
            <person name="Otto D Thomas"/>
            <person name="Naeem Raeece"/>
        </authorList>
    </citation>
    <scope>NUCLEOTIDE SEQUENCE</scope>
</reference>
<dbReference type="PANTHER" id="PTHR10126">
    <property type="entry name" value="TATA-BOX BINDING PROTEIN"/>
    <property type="match status" value="1"/>
</dbReference>
<comment type="similarity">
    <text evidence="1">Belongs to the TBP family.</text>
</comment>
<dbReference type="InterPro" id="IPR000814">
    <property type="entry name" value="TBP"/>
</dbReference>
<gene>
    <name evidence="4" type="ORF">Cvel_1171</name>
</gene>
<dbReference type="GO" id="GO:0003677">
    <property type="term" value="F:DNA binding"/>
    <property type="evidence" value="ECO:0007669"/>
    <property type="project" value="UniProtKB-KW"/>
</dbReference>